<reference evidence="2 3" key="1">
    <citation type="submission" date="2016-10" db="EMBL/GenBank/DDBJ databases">
        <authorList>
            <person name="de Groot N.N."/>
        </authorList>
    </citation>
    <scope>NUCLEOTIDE SEQUENCE [LARGE SCALE GENOMIC DNA]</scope>
    <source>
        <strain evidence="2 3">CPCC 202808</strain>
    </source>
</reference>
<dbReference type="EMBL" id="FOOI01000002">
    <property type="protein sequence ID" value="SFF87711.1"/>
    <property type="molecule type" value="Genomic_DNA"/>
</dbReference>
<reference evidence="1 4" key="2">
    <citation type="submission" date="2020-07" db="EMBL/GenBank/DDBJ databases">
        <title>Sequencing the genomes of 1000 actinobacteria strains.</title>
        <authorList>
            <person name="Klenk H.-P."/>
        </authorList>
    </citation>
    <scope>NUCLEOTIDE SEQUENCE [LARGE SCALE GENOMIC DNA]</scope>
    <source>
        <strain evidence="1 4">DSM 45117</strain>
    </source>
</reference>
<dbReference type="AlphaFoldDB" id="A0A1I2MEV7"/>
<evidence type="ECO:0000313" key="2">
    <source>
        <dbReference type="EMBL" id="SFF87711.1"/>
    </source>
</evidence>
<proteinExistence type="predicted"/>
<evidence type="ECO:0000313" key="3">
    <source>
        <dbReference type="Proteomes" id="UP000199052"/>
    </source>
</evidence>
<evidence type="ECO:0000313" key="1">
    <source>
        <dbReference type="EMBL" id="NYH81634.1"/>
    </source>
</evidence>
<protein>
    <submittedName>
        <fullName evidence="2">Uncharacterized protein</fullName>
    </submittedName>
</protein>
<gene>
    <name evidence="1" type="ORF">FHR37_000485</name>
    <name evidence="2" type="ORF">SAMN05421678_102497</name>
</gene>
<dbReference type="RefSeq" id="WP_175542380.1">
    <property type="nucleotide sequence ID" value="NZ_FOOI01000002.1"/>
</dbReference>
<dbReference type="InterPro" id="IPR046214">
    <property type="entry name" value="DUF6247"/>
</dbReference>
<dbReference type="Pfam" id="PF19760">
    <property type="entry name" value="DUF6247"/>
    <property type="match status" value="1"/>
</dbReference>
<organism evidence="2 3">
    <name type="scientific">Actinopolymorpha cephalotaxi</name>
    <dbReference type="NCBI Taxonomy" id="504797"/>
    <lineage>
        <taxon>Bacteria</taxon>
        <taxon>Bacillati</taxon>
        <taxon>Actinomycetota</taxon>
        <taxon>Actinomycetes</taxon>
        <taxon>Propionibacteriales</taxon>
        <taxon>Actinopolymorphaceae</taxon>
        <taxon>Actinopolymorpha</taxon>
    </lineage>
</organism>
<sequence>MPSEPMPGVAWDPAEILRALPQERHAQFLSEYHAALDAAHDPAQFAQLRTLLGQWRLRAMAYARPGYREAIQDAIEGREEGFVRHVPAEWTELRARLGGGDG</sequence>
<dbReference type="STRING" id="504797.SAMN05421678_102497"/>
<dbReference type="EMBL" id="JACBZA010000001">
    <property type="protein sequence ID" value="NYH81634.1"/>
    <property type="molecule type" value="Genomic_DNA"/>
</dbReference>
<accession>A0A1I2MEV7</accession>
<keyword evidence="4" id="KW-1185">Reference proteome</keyword>
<evidence type="ECO:0000313" key="4">
    <source>
        <dbReference type="Proteomes" id="UP000533017"/>
    </source>
</evidence>
<name>A0A1I2MEV7_9ACTN</name>
<dbReference type="Proteomes" id="UP000199052">
    <property type="component" value="Unassembled WGS sequence"/>
</dbReference>
<dbReference type="Proteomes" id="UP000533017">
    <property type="component" value="Unassembled WGS sequence"/>
</dbReference>